<feature type="transmembrane region" description="Helical" evidence="1">
    <location>
        <begin position="135"/>
        <end position="154"/>
    </location>
</feature>
<keyword evidence="1" id="KW-1133">Transmembrane helix</keyword>
<comment type="caution">
    <text evidence="2">The sequence shown here is derived from an EMBL/GenBank/DDBJ whole genome shotgun (WGS) entry which is preliminary data.</text>
</comment>
<reference evidence="2 3" key="1">
    <citation type="submission" date="2020-10" db="EMBL/GenBank/DDBJ databases">
        <title>The genome sequence of Chitinilyticum litopenaei 4Y14.</title>
        <authorList>
            <person name="Liu Y."/>
        </authorList>
    </citation>
    <scope>NUCLEOTIDE SEQUENCE [LARGE SCALE GENOMIC DNA]</scope>
    <source>
        <strain evidence="2 3">4Y14</strain>
    </source>
</reference>
<name>A0A8J7FL31_9NEIS</name>
<keyword evidence="1" id="KW-0812">Transmembrane</keyword>
<feature type="transmembrane region" description="Helical" evidence="1">
    <location>
        <begin position="64"/>
        <end position="83"/>
    </location>
</feature>
<keyword evidence="3" id="KW-1185">Reference proteome</keyword>
<accession>A0A8J7FL31</accession>
<dbReference type="EMBL" id="JADFUA010000006">
    <property type="protein sequence ID" value="MBE9610037.1"/>
    <property type="molecule type" value="Genomic_DNA"/>
</dbReference>
<evidence type="ECO:0000256" key="1">
    <source>
        <dbReference type="SAM" id="Phobius"/>
    </source>
</evidence>
<organism evidence="2 3">
    <name type="scientific">Chitinilyticum piscinae</name>
    <dbReference type="NCBI Taxonomy" id="2866724"/>
    <lineage>
        <taxon>Bacteria</taxon>
        <taxon>Pseudomonadati</taxon>
        <taxon>Pseudomonadota</taxon>
        <taxon>Betaproteobacteria</taxon>
        <taxon>Neisseriales</taxon>
        <taxon>Chitinibacteraceae</taxon>
        <taxon>Chitinilyticum</taxon>
    </lineage>
</organism>
<sequence length="202" mass="22336">MKGLQKYTQTKTQARLSNLPRDSSQHELINDEEQSIVLSTRQTVFILDGAVAILASTLPLWFDYLFIAPQVAALWALLLVVILKSSRKTDFDRLTLDEYFLWHLPSSVFGSFRFYHRVSATSASPKTAILAVDNALSIGLYLTATATVFMFDYASSHGIGSALVSMLGEGPTEVLFTALCYAMAFSSAYGFFLKLALNRKLG</sequence>
<dbReference type="AlphaFoldDB" id="A0A8J7FL31"/>
<evidence type="ECO:0000313" key="2">
    <source>
        <dbReference type="EMBL" id="MBE9610037.1"/>
    </source>
</evidence>
<dbReference type="RefSeq" id="WP_194116553.1">
    <property type="nucleotide sequence ID" value="NZ_JADFUA010000006.1"/>
</dbReference>
<evidence type="ECO:0000313" key="3">
    <source>
        <dbReference type="Proteomes" id="UP000604481"/>
    </source>
</evidence>
<protein>
    <submittedName>
        <fullName evidence="2">Uncharacterized protein</fullName>
    </submittedName>
</protein>
<proteinExistence type="predicted"/>
<dbReference type="Proteomes" id="UP000604481">
    <property type="component" value="Unassembled WGS sequence"/>
</dbReference>
<keyword evidence="1" id="KW-0472">Membrane</keyword>
<feature type="transmembrane region" description="Helical" evidence="1">
    <location>
        <begin position="174"/>
        <end position="197"/>
    </location>
</feature>
<gene>
    <name evidence="2" type="ORF">INR99_11855</name>
</gene>